<keyword evidence="3" id="KW-1185">Reference proteome</keyword>
<gene>
    <name evidence="2" type="ORF">ERUC_LOCUS9914</name>
</gene>
<protein>
    <submittedName>
        <fullName evidence="2">Uncharacterized protein</fullName>
    </submittedName>
</protein>
<dbReference type="AlphaFoldDB" id="A0ABC8JIP2"/>
<organism evidence="2 3">
    <name type="scientific">Eruca vesicaria subsp. sativa</name>
    <name type="common">Garden rocket</name>
    <name type="synonym">Eruca sativa</name>
    <dbReference type="NCBI Taxonomy" id="29727"/>
    <lineage>
        <taxon>Eukaryota</taxon>
        <taxon>Viridiplantae</taxon>
        <taxon>Streptophyta</taxon>
        <taxon>Embryophyta</taxon>
        <taxon>Tracheophyta</taxon>
        <taxon>Spermatophyta</taxon>
        <taxon>Magnoliopsida</taxon>
        <taxon>eudicotyledons</taxon>
        <taxon>Gunneridae</taxon>
        <taxon>Pentapetalae</taxon>
        <taxon>rosids</taxon>
        <taxon>malvids</taxon>
        <taxon>Brassicales</taxon>
        <taxon>Brassicaceae</taxon>
        <taxon>Brassiceae</taxon>
        <taxon>Eruca</taxon>
    </lineage>
</organism>
<proteinExistence type="predicted"/>
<evidence type="ECO:0000313" key="3">
    <source>
        <dbReference type="Proteomes" id="UP001642260"/>
    </source>
</evidence>
<evidence type="ECO:0000313" key="2">
    <source>
        <dbReference type="EMBL" id="CAH8323544.1"/>
    </source>
</evidence>
<dbReference type="EMBL" id="CAKOAT010099044">
    <property type="protein sequence ID" value="CAH8323544.1"/>
    <property type="molecule type" value="Genomic_DNA"/>
</dbReference>
<name>A0ABC8JIP2_ERUVS</name>
<accession>A0ABC8JIP2</accession>
<sequence>MVQQMLTHKMLFSIDITYLWSAIKNWYSVSAGLNNQLEGELPQYIAGRYDGPDNNMLGTSSLACKRSTGADGNAEKPEPPSADQDFVPKK</sequence>
<evidence type="ECO:0000256" key="1">
    <source>
        <dbReference type="SAM" id="MobiDB-lite"/>
    </source>
</evidence>
<reference evidence="2 3" key="1">
    <citation type="submission" date="2022-03" db="EMBL/GenBank/DDBJ databases">
        <authorList>
            <person name="Macdonald S."/>
            <person name="Ahmed S."/>
            <person name="Newling K."/>
        </authorList>
    </citation>
    <scope>NUCLEOTIDE SEQUENCE [LARGE SCALE GENOMIC DNA]</scope>
</reference>
<dbReference type="Proteomes" id="UP001642260">
    <property type="component" value="Unassembled WGS sequence"/>
</dbReference>
<feature type="region of interest" description="Disordered" evidence="1">
    <location>
        <begin position="57"/>
        <end position="90"/>
    </location>
</feature>
<comment type="caution">
    <text evidence="2">The sequence shown here is derived from an EMBL/GenBank/DDBJ whole genome shotgun (WGS) entry which is preliminary data.</text>
</comment>